<name>A0A1H8V2U3_9SPHI</name>
<evidence type="ECO:0000313" key="2">
    <source>
        <dbReference type="EMBL" id="SEP09098.1"/>
    </source>
</evidence>
<dbReference type="PROSITE" id="PS51257">
    <property type="entry name" value="PROKAR_LIPOPROTEIN"/>
    <property type="match status" value="1"/>
</dbReference>
<proteinExistence type="predicted"/>
<protein>
    <submittedName>
        <fullName evidence="2">Starch-binding associating with outer membrane</fullName>
    </submittedName>
</protein>
<dbReference type="AlphaFoldDB" id="A0A1H8V2U3"/>
<accession>A0A1H8V2U3</accession>
<keyword evidence="3" id="KW-1185">Reference proteome</keyword>
<dbReference type="InterPro" id="IPR041662">
    <property type="entry name" value="SusD-like_2"/>
</dbReference>
<keyword evidence="1" id="KW-0732">Signal</keyword>
<dbReference type="Proteomes" id="UP000198942">
    <property type="component" value="Unassembled WGS sequence"/>
</dbReference>
<dbReference type="Pfam" id="PF12771">
    <property type="entry name" value="SusD-like_2"/>
    <property type="match status" value="1"/>
</dbReference>
<dbReference type="Gene3D" id="1.25.40.390">
    <property type="match status" value="1"/>
</dbReference>
<dbReference type="SUPFAM" id="SSF48452">
    <property type="entry name" value="TPR-like"/>
    <property type="match status" value="1"/>
</dbReference>
<feature type="signal peptide" evidence="1">
    <location>
        <begin position="1"/>
        <end position="20"/>
    </location>
</feature>
<evidence type="ECO:0000313" key="3">
    <source>
        <dbReference type="Proteomes" id="UP000198942"/>
    </source>
</evidence>
<dbReference type="InterPro" id="IPR011990">
    <property type="entry name" value="TPR-like_helical_dom_sf"/>
</dbReference>
<reference evidence="3" key="1">
    <citation type="submission" date="2016-10" db="EMBL/GenBank/DDBJ databases">
        <authorList>
            <person name="Varghese N."/>
            <person name="Submissions S."/>
        </authorList>
    </citation>
    <scope>NUCLEOTIDE SEQUENCE [LARGE SCALE GENOMIC DNA]</scope>
    <source>
        <strain evidence="3">Gh-48</strain>
    </source>
</reference>
<gene>
    <name evidence="2" type="ORF">SAMN05192574_12178</name>
</gene>
<evidence type="ECO:0000256" key="1">
    <source>
        <dbReference type="SAM" id="SignalP"/>
    </source>
</evidence>
<dbReference type="EMBL" id="FOCL01000021">
    <property type="protein sequence ID" value="SEP09098.1"/>
    <property type="molecule type" value="Genomic_DNA"/>
</dbReference>
<dbReference type="STRING" id="551995.SAMN05192574_12178"/>
<feature type="chain" id="PRO_5011651761" evidence="1">
    <location>
        <begin position="21"/>
        <end position="489"/>
    </location>
</feature>
<dbReference type="OrthoDB" id="9766256at2"/>
<sequence>MKAYSLLYLAIGAMFFTSCTKDFQKINTNNNSPSSTRPEYHFTEAITQTAYAYEENAFDRRPAALGRYITLVRNNDYETFRWTAVDWNDIYQRAMIIKTMQDEATTTAQPVYIATGNILMAFNISYLTDLYGDVPYSQALQSVSTGNIKPAYDKQQDIYMNLLQLLKDANEQLRTSGTGIDASADALYAGKALQWRKLANSLRLRLLLRCSKVYAKAFTDMQEIVNNSDLYPIFTSNTDNAEVIYQGVKKDDSWPGGAKNMIDADFAKTKASKELVDALIARNDPRLAVWVAPVASTTGSTVDHNQYVGVPHALANPADYNGGETHQSVLSSFFRQDKATGLKASLMIYPEVCFILAEAAQSGKVTIPSKTAESLYHDGIEASMDYYGVKAQAATQAYYDLPLVKYDGTQKQLIIQKWLAMLFRGSEGWFDFRRTGFPEFVAGPMAFQPQFPVRYCWPTSEPNVNNDSYRAAIAVFGADDINTKMWYLK</sequence>
<dbReference type="RefSeq" id="WP_091222509.1">
    <property type="nucleotide sequence ID" value="NZ_FOCL01000021.1"/>
</dbReference>
<organism evidence="2 3">
    <name type="scientific">Mucilaginibacter gossypiicola</name>
    <dbReference type="NCBI Taxonomy" id="551995"/>
    <lineage>
        <taxon>Bacteria</taxon>
        <taxon>Pseudomonadati</taxon>
        <taxon>Bacteroidota</taxon>
        <taxon>Sphingobacteriia</taxon>
        <taxon>Sphingobacteriales</taxon>
        <taxon>Sphingobacteriaceae</taxon>
        <taxon>Mucilaginibacter</taxon>
    </lineage>
</organism>